<sequence>MLKLRTGVVMAGASVVLALGCQEKMQEPAVTEMTSFGFIQDRIFTPTCATAGCHASEQDNAFNQHGLVLAKGKSYANLINILSRQPDAQAEGLKRVKPYNANESLLYHKLNWDAGHHGGKQYGLSMPLGGTPLSAGQLEFVRRWIEAGATEKDNLVDTTLLNDKTPSYVAVFNGLQPPAPGTGFQMKLEAFPISPRFEREFFQRKLVGNTEEQYVNRVQVLMRPGSHHFILYDFSDKSKLPSLNTIRDLRNPDGTSNVTTFLSMQNHVFWAGTQTQSHDYSLPNGAALLLPAGASFDLNSHYVNKTNEPTTGAVHVNLFTIPKSQVMHVVKALNLPNEGFVLPAGQKTVATKSFLFKKPTSVLMLTSHTHKLGEKFVIKIKGGTRDGEIVYESADWEHPLIKNLATPLVLKEGEGLTSEITYNNTTDRTVRFGLLSEDEMGIIFGYYYE</sequence>
<proteinExistence type="predicted"/>
<dbReference type="SUPFAM" id="SSF49742">
    <property type="entry name" value="PHM/PNGase F"/>
    <property type="match status" value="1"/>
</dbReference>
<evidence type="ECO:0000313" key="3">
    <source>
        <dbReference type="EMBL" id="MPR36885.1"/>
    </source>
</evidence>
<keyword evidence="4" id="KW-1185">Reference proteome</keyword>
<dbReference type="AlphaFoldDB" id="A0A7C9F623"/>
<evidence type="ECO:0000259" key="2">
    <source>
        <dbReference type="Pfam" id="PF03712"/>
    </source>
</evidence>
<comment type="caution">
    <text evidence="3">The sequence shown here is derived from an EMBL/GenBank/DDBJ whole genome shotgun (WGS) entry which is preliminary data.</text>
</comment>
<dbReference type="Proteomes" id="UP000479293">
    <property type="component" value="Unassembled WGS sequence"/>
</dbReference>
<evidence type="ECO:0000256" key="1">
    <source>
        <dbReference type="ARBA" id="ARBA00023157"/>
    </source>
</evidence>
<dbReference type="InterPro" id="IPR008977">
    <property type="entry name" value="PHM/PNGase_F_dom_sf"/>
</dbReference>
<evidence type="ECO:0000313" key="4">
    <source>
        <dbReference type="Proteomes" id="UP000479293"/>
    </source>
</evidence>
<keyword evidence="1" id="KW-1015">Disulfide bond</keyword>
<gene>
    <name evidence="3" type="ORF">GBK04_27025</name>
</gene>
<feature type="domain" description="Copper type II ascorbate-dependent monooxygenase C-terminal" evidence="2">
    <location>
        <begin position="358"/>
        <end position="449"/>
    </location>
</feature>
<dbReference type="GO" id="GO:0016715">
    <property type="term" value="F:oxidoreductase activity, acting on paired donors, with incorporation or reduction of molecular oxygen, reduced ascorbate as one donor, and incorporation of one atom of oxygen"/>
    <property type="evidence" value="ECO:0007669"/>
    <property type="project" value="InterPro"/>
</dbReference>
<name>A0A7C9F623_9BACT</name>
<dbReference type="PROSITE" id="PS51257">
    <property type="entry name" value="PROKAR_LIPOPROTEIN"/>
    <property type="match status" value="1"/>
</dbReference>
<dbReference type="InterPro" id="IPR014784">
    <property type="entry name" value="Cu2_ascorb_mOase-like_C"/>
</dbReference>
<accession>A0A7C9F623</accession>
<protein>
    <recommendedName>
        <fullName evidence="2">Copper type II ascorbate-dependent monooxygenase C-terminal domain-containing protein</fullName>
    </recommendedName>
</protein>
<dbReference type="EMBL" id="WHLY01000002">
    <property type="protein sequence ID" value="MPR36885.1"/>
    <property type="molecule type" value="Genomic_DNA"/>
</dbReference>
<dbReference type="Pfam" id="PF03712">
    <property type="entry name" value="Cu2_monoox_C"/>
    <property type="match status" value="1"/>
</dbReference>
<organism evidence="3 4">
    <name type="scientific">Salmonirosea aquatica</name>
    <dbReference type="NCBI Taxonomy" id="2654236"/>
    <lineage>
        <taxon>Bacteria</taxon>
        <taxon>Pseudomonadati</taxon>
        <taxon>Bacteroidota</taxon>
        <taxon>Cytophagia</taxon>
        <taxon>Cytophagales</taxon>
        <taxon>Spirosomataceae</taxon>
        <taxon>Salmonirosea</taxon>
    </lineage>
</organism>
<dbReference type="RefSeq" id="WP_152765172.1">
    <property type="nucleotide sequence ID" value="NZ_WHLY01000002.1"/>
</dbReference>
<dbReference type="Gene3D" id="2.60.120.230">
    <property type="match status" value="1"/>
</dbReference>
<dbReference type="InterPro" id="IPR024548">
    <property type="entry name" value="Cu2_monoox_C"/>
</dbReference>
<reference evidence="3 4" key="1">
    <citation type="submission" date="2019-10" db="EMBL/GenBank/DDBJ databases">
        <title>Draft Genome Sequence of Cytophagaceae sp. SJW1-29.</title>
        <authorList>
            <person name="Choi A."/>
        </authorList>
    </citation>
    <scope>NUCLEOTIDE SEQUENCE [LARGE SCALE GENOMIC DNA]</scope>
    <source>
        <strain evidence="3 4">SJW1-29</strain>
    </source>
</reference>